<proteinExistence type="predicted"/>
<dbReference type="OrthoDB" id="5397789at2"/>
<dbReference type="RefSeq" id="WP_092057256.1">
    <property type="nucleotide sequence ID" value="NZ_FOJJ01000034.1"/>
</dbReference>
<sequence>MKCPICKHQSFKAVDLHSEGFYEDILECRVCGTVWSVNHGVVQVIKDVHKGSFLEGTSESVDGDDYILAT</sequence>
<reference evidence="1 2" key="1">
    <citation type="submission" date="2019-07" db="EMBL/GenBank/DDBJ databases">
        <title>Insights of Desulfuromonas acetexigens electromicrobiology.</title>
        <authorList>
            <person name="Katuri K."/>
            <person name="Sapireddy V."/>
            <person name="Shaw D.R."/>
            <person name="Saikaly P."/>
        </authorList>
    </citation>
    <scope>NUCLEOTIDE SEQUENCE [LARGE SCALE GENOMIC DNA]</scope>
    <source>
        <strain evidence="1 2">2873</strain>
    </source>
</reference>
<evidence type="ECO:0008006" key="3">
    <source>
        <dbReference type="Google" id="ProtNLM"/>
    </source>
</evidence>
<dbReference type="AlphaFoldDB" id="A0A550JGA9"/>
<evidence type="ECO:0000313" key="1">
    <source>
        <dbReference type="EMBL" id="TRO82240.1"/>
    </source>
</evidence>
<dbReference type="Proteomes" id="UP000317155">
    <property type="component" value="Unassembled WGS sequence"/>
</dbReference>
<comment type="caution">
    <text evidence="1">The sequence shown here is derived from an EMBL/GenBank/DDBJ whole genome shotgun (WGS) entry which is preliminary data.</text>
</comment>
<accession>A0A550JGA9</accession>
<keyword evidence="2" id="KW-1185">Reference proteome</keyword>
<organism evidence="1 2">
    <name type="scientific">Trichloromonas acetexigens</name>
    <dbReference type="NCBI Taxonomy" id="38815"/>
    <lineage>
        <taxon>Bacteria</taxon>
        <taxon>Pseudomonadati</taxon>
        <taxon>Thermodesulfobacteriota</taxon>
        <taxon>Desulfuromonadia</taxon>
        <taxon>Desulfuromonadales</taxon>
        <taxon>Trichloromonadaceae</taxon>
        <taxon>Trichloromonas</taxon>
    </lineage>
</organism>
<dbReference type="EMBL" id="VJVV01000004">
    <property type="protein sequence ID" value="TRO82240.1"/>
    <property type="molecule type" value="Genomic_DNA"/>
</dbReference>
<gene>
    <name evidence="1" type="ORF">FL622_06585</name>
</gene>
<name>A0A550JGA9_9BACT</name>
<evidence type="ECO:0000313" key="2">
    <source>
        <dbReference type="Proteomes" id="UP000317155"/>
    </source>
</evidence>
<protein>
    <recommendedName>
        <fullName evidence="3">AXH domain-containing protein</fullName>
    </recommendedName>
</protein>